<protein>
    <recommendedName>
        <fullName evidence="1">Cyclic nucleotide-binding domain-containing protein</fullName>
    </recommendedName>
</protein>
<gene>
    <name evidence="2" type="ORF">RU96_GL001884</name>
</gene>
<dbReference type="SUPFAM" id="SSF51206">
    <property type="entry name" value="cAMP-binding domain-like"/>
    <property type="match status" value="1"/>
</dbReference>
<dbReference type="Proteomes" id="UP000182835">
    <property type="component" value="Unassembled WGS sequence"/>
</dbReference>
<dbReference type="CDD" id="cd00038">
    <property type="entry name" value="CAP_ED"/>
    <property type="match status" value="1"/>
</dbReference>
<dbReference type="InterPro" id="IPR000595">
    <property type="entry name" value="cNMP-bd_dom"/>
</dbReference>
<comment type="caution">
    <text evidence="2">The sequence shown here is derived from an EMBL/GenBank/DDBJ whole genome shotgun (WGS) entry which is preliminary data.</text>
</comment>
<dbReference type="PROSITE" id="PS50042">
    <property type="entry name" value="CNMP_BINDING_3"/>
    <property type="match status" value="1"/>
</dbReference>
<accession>A0A1L8R834</accession>
<evidence type="ECO:0000259" key="1">
    <source>
        <dbReference type="PROSITE" id="PS50042"/>
    </source>
</evidence>
<organism evidence="2 3">
    <name type="scientific">Enterococcus canintestini</name>
    <dbReference type="NCBI Taxonomy" id="317010"/>
    <lineage>
        <taxon>Bacteria</taxon>
        <taxon>Bacillati</taxon>
        <taxon>Bacillota</taxon>
        <taxon>Bacilli</taxon>
        <taxon>Lactobacillales</taxon>
        <taxon>Enterococcaceae</taxon>
        <taxon>Enterococcus</taxon>
    </lineage>
</organism>
<evidence type="ECO:0000313" key="3">
    <source>
        <dbReference type="Proteomes" id="UP000182835"/>
    </source>
</evidence>
<feature type="domain" description="Cyclic nucleotide-binding" evidence="1">
    <location>
        <begin position="37"/>
        <end position="111"/>
    </location>
</feature>
<dbReference type="EMBL" id="JXKG01000004">
    <property type="protein sequence ID" value="OJG15907.1"/>
    <property type="molecule type" value="Genomic_DNA"/>
</dbReference>
<reference evidence="2 3" key="1">
    <citation type="submission" date="2014-12" db="EMBL/GenBank/DDBJ databases">
        <title>Draft genome sequences of 29 type strains of Enterococci.</title>
        <authorList>
            <person name="Zhong Z."/>
            <person name="Sun Z."/>
            <person name="Liu W."/>
            <person name="Zhang W."/>
            <person name="Zhang H."/>
        </authorList>
    </citation>
    <scope>NUCLEOTIDE SEQUENCE [LARGE SCALE GENOMIC DNA]</scope>
    <source>
        <strain evidence="2 3">DSM 21207</strain>
    </source>
</reference>
<dbReference type="Gene3D" id="2.60.120.10">
    <property type="entry name" value="Jelly Rolls"/>
    <property type="match status" value="1"/>
</dbReference>
<dbReference type="STRING" id="317010.RU96_GL001884"/>
<dbReference type="AlphaFoldDB" id="A0A1L8R834"/>
<proteinExistence type="predicted"/>
<evidence type="ECO:0000313" key="2">
    <source>
        <dbReference type="EMBL" id="OJG15907.1"/>
    </source>
</evidence>
<dbReference type="InterPro" id="IPR018490">
    <property type="entry name" value="cNMP-bd_dom_sf"/>
</dbReference>
<name>A0A1L8R834_9ENTE</name>
<dbReference type="InterPro" id="IPR014710">
    <property type="entry name" value="RmlC-like_jellyroll"/>
</dbReference>
<sequence length="225" mass="25158">MEADTLQKKLLGAKQEQILTEWNLAKDCLRGCEVWQFDQRETIITQGGLFDRLLIVLAGKAKVCTLADNGKNLVLAYYISDGIIGDMEFAMNKDEAATTMVALSNFQCIALPILPNETYLRQNTLFLNQMAKGLAEKLLLSSENFLSAAFYPGKQRLCGYILQSAYKNFFTDNLTDVAATIGMSYRHMFRLLNDLITDGILLKVAGGYEIIQPVQLKQFANGYLS</sequence>
<dbReference type="Pfam" id="PF00027">
    <property type="entry name" value="cNMP_binding"/>
    <property type="match status" value="1"/>
</dbReference>